<dbReference type="InterPro" id="IPR013130">
    <property type="entry name" value="Fe3_Rdtase_TM_dom"/>
</dbReference>
<feature type="transmembrane region" description="Helical" evidence="14">
    <location>
        <begin position="177"/>
        <end position="198"/>
    </location>
</feature>
<dbReference type="InterPro" id="IPR017927">
    <property type="entry name" value="FAD-bd_FR_type"/>
</dbReference>
<keyword evidence="5" id="KW-0001">2Fe-2S</keyword>
<feature type="transmembrane region" description="Helical" evidence="14">
    <location>
        <begin position="210"/>
        <end position="234"/>
    </location>
</feature>
<evidence type="ECO:0000256" key="10">
    <source>
        <dbReference type="ARBA" id="ARBA00023004"/>
    </source>
</evidence>
<comment type="caution">
    <text evidence="16">The sequence shown here is derived from an EMBL/GenBank/DDBJ whole genome shotgun (WGS) entry which is preliminary data.</text>
</comment>
<evidence type="ECO:0000256" key="9">
    <source>
        <dbReference type="ARBA" id="ARBA00023002"/>
    </source>
</evidence>
<keyword evidence="8 14" id="KW-1133">Transmembrane helix</keyword>
<evidence type="ECO:0000259" key="15">
    <source>
        <dbReference type="PROSITE" id="PS51384"/>
    </source>
</evidence>
<evidence type="ECO:0000256" key="12">
    <source>
        <dbReference type="ARBA" id="ARBA00023136"/>
    </source>
</evidence>
<feature type="transmembrane region" description="Helical" evidence="14">
    <location>
        <begin position="68"/>
        <end position="85"/>
    </location>
</feature>
<dbReference type="AlphaFoldDB" id="A0A4Y3KCV3"/>
<dbReference type="GO" id="GO:0050660">
    <property type="term" value="F:flavin adenine dinucleotide binding"/>
    <property type="evidence" value="ECO:0007669"/>
    <property type="project" value="TreeGrafter"/>
</dbReference>
<keyword evidence="17" id="KW-1185">Reference proteome</keyword>
<evidence type="ECO:0000256" key="14">
    <source>
        <dbReference type="SAM" id="Phobius"/>
    </source>
</evidence>
<protein>
    <submittedName>
        <fullName evidence="16">Oxidoreductase</fullName>
    </submittedName>
</protein>
<evidence type="ECO:0000313" key="16">
    <source>
        <dbReference type="EMBL" id="GEA80710.1"/>
    </source>
</evidence>
<dbReference type="PROSITE" id="PS51384">
    <property type="entry name" value="FAD_FR"/>
    <property type="match status" value="1"/>
</dbReference>
<dbReference type="SUPFAM" id="SSF63380">
    <property type="entry name" value="Riboflavin synthase domain-like"/>
    <property type="match status" value="1"/>
</dbReference>
<evidence type="ECO:0000256" key="13">
    <source>
        <dbReference type="SAM" id="MobiDB-lite"/>
    </source>
</evidence>
<dbReference type="GO" id="GO:0046872">
    <property type="term" value="F:metal ion binding"/>
    <property type="evidence" value="ECO:0007669"/>
    <property type="project" value="UniProtKB-KW"/>
</dbReference>
<accession>A0A4Y3KCV3</accession>
<dbReference type="InterPro" id="IPR039261">
    <property type="entry name" value="FNR_nucleotide-bd"/>
</dbReference>
<dbReference type="Gene3D" id="2.40.30.10">
    <property type="entry name" value="Translation factors"/>
    <property type="match status" value="1"/>
</dbReference>
<gene>
    <name evidence="16" type="ORF">CUD01_11540</name>
</gene>
<organism evidence="16 17">
    <name type="scientific">Cellulomonas uda</name>
    <dbReference type="NCBI Taxonomy" id="1714"/>
    <lineage>
        <taxon>Bacteria</taxon>
        <taxon>Bacillati</taxon>
        <taxon>Actinomycetota</taxon>
        <taxon>Actinomycetes</taxon>
        <taxon>Micrococcales</taxon>
        <taxon>Cellulomonadaceae</taxon>
        <taxon>Cellulomonas</taxon>
    </lineage>
</organism>
<dbReference type="GO" id="GO:0016491">
    <property type="term" value="F:oxidoreductase activity"/>
    <property type="evidence" value="ECO:0007669"/>
    <property type="project" value="UniProtKB-KW"/>
</dbReference>
<evidence type="ECO:0000256" key="5">
    <source>
        <dbReference type="ARBA" id="ARBA00022714"/>
    </source>
</evidence>
<feature type="domain" description="FAD-binding FR-type" evidence="15">
    <location>
        <begin position="235"/>
        <end position="335"/>
    </location>
</feature>
<keyword evidence="4 14" id="KW-0812">Transmembrane</keyword>
<keyword evidence="3" id="KW-0285">Flavoprotein</keyword>
<feature type="transmembrane region" description="Helical" evidence="14">
    <location>
        <begin position="147"/>
        <end position="165"/>
    </location>
</feature>
<evidence type="ECO:0000256" key="8">
    <source>
        <dbReference type="ARBA" id="ARBA00022989"/>
    </source>
</evidence>
<dbReference type="RefSeq" id="WP_141319457.1">
    <property type="nucleotide sequence ID" value="NZ_BJLP01000015.1"/>
</dbReference>
<evidence type="ECO:0000256" key="11">
    <source>
        <dbReference type="ARBA" id="ARBA00023014"/>
    </source>
</evidence>
<keyword evidence="10" id="KW-0408">Iron</keyword>
<evidence type="ECO:0000256" key="4">
    <source>
        <dbReference type="ARBA" id="ARBA00022692"/>
    </source>
</evidence>
<dbReference type="PANTHER" id="PTHR47354:SF8">
    <property type="entry name" value="1,2-PHENYLACETYL-COA EPOXIDASE, SUBUNIT E"/>
    <property type="match status" value="1"/>
</dbReference>
<dbReference type="EMBL" id="BJLP01000015">
    <property type="protein sequence ID" value="GEA80710.1"/>
    <property type="molecule type" value="Genomic_DNA"/>
</dbReference>
<evidence type="ECO:0000256" key="6">
    <source>
        <dbReference type="ARBA" id="ARBA00022723"/>
    </source>
</evidence>
<feature type="transmembrane region" description="Helical" evidence="14">
    <location>
        <begin position="29"/>
        <end position="48"/>
    </location>
</feature>
<dbReference type="Gene3D" id="3.40.50.80">
    <property type="entry name" value="Nucleotide-binding domain of ferredoxin-NADP reductase (FNR) module"/>
    <property type="match status" value="1"/>
</dbReference>
<dbReference type="InterPro" id="IPR050415">
    <property type="entry name" value="MRET"/>
</dbReference>
<dbReference type="Pfam" id="PF01794">
    <property type="entry name" value="Ferric_reduct"/>
    <property type="match status" value="1"/>
</dbReference>
<comment type="cofactor">
    <cofactor evidence="1">
        <name>FAD</name>
        <dbReference type="ChEBI" id="CHEBI:57692"/>
    </cofactor>
</comment>
<comment type="subcellular location">
    <subcellularLocation>
        <location evidence="2">Membrane</location>
        <topology evidence="2">Multi-pass membrane protein</topology>
    </subcellularLocation>
</comment>
<keyword evidence="6" id="KW-0479">Metal-binding</keyword>
<dbReference type="Proteomes" id="UP000315842">
    <property type="component" value="Unassembled WGS sequence"/>
</dbReference>
<name>A0A4Y3KCV3_CELUD</name>
<dbReference type="PANTHER" id="PTHR47354">
    <property type="entry name" value="NADH OXIDOREDUCTASE HCR"/>
    <property type="match status" value="1"/>
</dbReference>
<proteinExistence type="predicted"/>
<keyword evidence="11" id="KW-0411">Iron-sulfur</keyword>
<feature type="transmembrane region" description="Helical" evidence="14">
    <location>
        <begin position="106"/>
        <end position="127"/>
    </location>
</feature>
<dbReference type="GO" id="GO:0016020">
    <property type="term" value="C:membrane"/>
    <property type="evidence" value="ECO:0007669"/>
    <property type="project" value="UniProtKB-SubCell"/>
</dbReference>
<evidence type="ECO:0000313" key="17">
    <source>
        <dbReference type="Proteomes" id="UP000315842"/>
    </source>
</evidence>
<reference evidence="16 17" key="1">
    <citation type="submission" date="2019-06" db="EMBL/GenBank/DDBJ databases">
        <title>Whole genome shotgun sequence of Cellulomonas uda NBRC 3747.</title>
        <authorList>
            <person name="Hosoyama A."/>
            <person name="Uohara A."/>
            <person name="Ohji S."/>
            <person name="Ichikawa N."/>
        </authorList>
    </citation>
    <scope>NUCLEOTIDE SEQUENCE [LARGE SCALE GENOMIC DNA]</scope>
    <source>
        <strain evidence="16 17">NBRC 3747</strain>
    </source>
</reference>
<dbReference type="GO" id="GO:0051537">
    <property type="term" value="F:2 iron, 2 sulfur cluster binding"/>
    <property type="evidence" value="ECO:0007669"/>
    <property type="project" value="UniProtKB-KW"/>
</dbReference>
<evidence type="ECO:0000256" key="1">
    <source>
        <dbReference type="ARBA" id="ARBA00001974"/>
    </source>
</evidence>
<dbReference type="InterPro" id="IPR017938">
    <property type="entry name" value="Riboflavin_synthase-like_b-brl"/>
</dbReference>
<keyword evidence="7" id="KW-0274">FAD</keyword>
<dbReference type="PRINTS" id="PR00410">
    <property type="entry name" value="PHEHYDRXLASE"/>
</dbReference>
<evidence type="ECO:0000256" key="3">
    <source>
        <dbReference type="ARBA" id="ARBA00022630"/>
    </source>
</evidence>
<keyword evidence="12 14" id="KW-0472">Membrane</keyword>
<dbReference type="SUPFAM" id="SSF52343">
    <property type="entry name" value="Ferredoxin reductase-like, C-terminal NADP-linked domain"/>
    <property type="match status" value="1"/>
</dbReference>
<feature type="region of interest" description="Disordered" evidence="13">
    <location>
        <begin position="1"/>
        <end position="20"/>
    </location>
</feature>
<keyword evidence="9" id="KW-0560">Oxidoreductase</keyword>
<sequence>MSTILEGRPRTASARLPRPVPRGAAPGGAVVRGALVVGCLLVVAFWWSGTPAAAGATPGGAATGAGELAGLLAAFLVCAQLLLIGRVPWFERAVGFDRLVAWHRSLGTSVVLLVLTHVALMVVGGALLDRQTPWGEAVSILTTQPEMVSAFVGTGLFVLVGATSARLARRVLSYEAWFVVHLSVYVGIYLTFGHQIAAGAHFVADPVARAVWTALYLATAAALLTWRVLVPLLAHRRMLLRVEHVVPEAPGVVSVWLQGRAVDELEARGGQFVLLRFLVRGHLTTAHPYSLSMVPTAHRLRVTVAALGDHSADVARLRTGTRVLVEGPFGRFTADAARGHRSLLVAGGAGIGPIRALAQELVARGHDVVVVHRAHDVAGLALGRELTGVPGLRYLALPGRRAQLGYDPLDREHLAAAVPDIAGRDVFVCGPESMTAAVVDVARALGVPRRAIHHEELSLA</sequence>
<evidence type="ECO:0000256" key="7">
    <source>
        <dbReference type="ARBA" id="ARBA00022827"/>
    </source>
</evidence>
<evidence type="ECO:0000256" key="2">
    <source>
        <dbReference type="ARBA" id="ARBA00004141"/>
    </source>
</evidence>